<organism evidence="2 3">
    <name type="scientific">Cadophora malorum</name>
    <dbReference type="NCBI Taxonomy" id="108018"/>
    <lineage>
        <taxon>Eukaryota</taxon>
        <taxon>Fungi</taxon>
        <taxon>Dikarya</taxon>
        <taxon>Ascomycota</taxon>
        <taxon>Pezizomycotina</taxon>
        <taxon>Leotiomycetes</taxon>
        <taxon>Helotiales</taxon>
        <taxon>Ploettnerulaceae</taxon>
        <taxon>Cadophora</taxon>
    </lineage>
</organism>
<reference evidence="2" key="1">
    <citation type="submission" date="2021-02" db="EMBL/GenBank/DDBJ databases">
        <title>Genome sequence Cadophora malorum strain M34.</title>
        <authorList>
            <person name="Stefanovic E."/>
            <person name="Vu D."/>
            <person name="Scully C."/>
            <person name="Dijksterhuis J."/>
            <person name="Roader J."/>
            <person name="Houbraken J."/>
        </authorList>
    </citation>
    <scope>NUCLEOTIDE SEQUENCE</scope>
    <source>
        <strain evidence="2">M34</strain>
    </source>
</reference>
<keyword evidence="3" id="KW-1185">Reference proteome</keyword>
<dbReference type="InterPro" id="IPR045518">
    <property type="entry name" value="2EXR"/>
</dbReference>
<dbReference type="Pfam" id="PF20150">
    <property type="entry name" value="2EXR"/>
    <property type="match status" value="1"/>
</dbReference>
<feature type="domain" description="2EXR" evidence="1">
    <location>
        <begin position="19"/>
        <end position="112"/>
    </location>
</feature>
<sequence length="140" mass="15908">MSSVIPTTHRNADSQTPTFKLFPKLPLELLLMIWKCSIPAARLITIRGSGGSQEDTDAALRQAKVSSTEIIPLAGLLQAFHDSRKAMVKIYTLAFHNRLLAPFNIDFNRDSLFFVDSYAIKDFVPFTDLRTVDIRRLKRR</sequence>
<dbReference type="EMBL" id="JAFJYH010000064">
    <property type="protein sequence ID" value="KAG4421486.1"/>
    <property type="molecule type" value="Genomic_DNA"/>
</dbReference>
<proteinExistence type="predicted"/>
<name>A0A8H7TL97_9HELO</name>
<comment type="caution">
    <text evidence="2">The sequence shown here is derived from an EMBL/GenBank/DDBJ whole genome shotgun (WGS) entry which is preliminary data.</text>
</comment>
<dbReference type="Proteomes" id="UP000664132">
    <property type="component" value="Unassembled WGS sequence"/>
</dbReference>
<protein>
    <recommendedName>
        <fullName evidence="1">2EXR domain-containing protein</fullName>
    </recommendedName>
</protein>
<dbReference type="PANTHER" id="PTHR35910">
    <property type="entry name" value="2EXR DOMAIN-CONTAINING PROTEIN"/>
    <property type="match status" value="1"/>
</dbReference>
<dbReference type="OrthoDB" id="3497944at2759"/>
<gene>
    <name evidence="2" type="ORF">IFR04_005325</name>
</gene>
<evidence type="ECO:0000313" key="2">
    <source>
        <dbReference type="EMBL" id="KAG4421486.1"/>
    </source>
</evidence>
<accession>A0A8H7TL97</accession>
<evidence type="ECO:0000259" key="1">
    <source>
        <dbReference type="Pfam" id="PF20150"/>
    </source>
</evidence>
<evidence type="ECO:0000313" key="3">
    <source>
        <dbReference type="Proteomes" id="UP000664132"/>
    </source>
</evidence>
<dbReference type="PANTHER" id="PTHR35910:SF6">
    <property type="entry name" value="2EXR DOMAIN-CONTAINING PROTEIN"/>
    <property type="match status" value="1"/>
</dbReference>
<dbReference type="AlphaFoldDB" id="A0A8H7TL97"/>